<dbReference type="EMBL" id="ABJB010877990">
    <property type="status" value="NOT_ANNOTATED_CDS"/>
    <property type="molecule type" value="Genomic_DNA"/>
</dbReference>
<protein>
    <submittedName>
        <fullName evidence="1 2">Uncharacterized protein</fullName>
    </submittedName>
</protein>
<dbReference type="VEuPathDB" id="VectorBase:ISCW006238"/>
<dbReference type="AlphaFoldDB" id="B7PNF4"/>
<reference evidence="2" key="2">
    <citation type="submission" date="2020-05" db="UniProtKB">
        <authorList>
            <consortium name="EnsemblMetazoa"/>
        </authorList>
    </citation>
    <scope>IDENTIFICATION</scope>
    <source>
        <strain evidence="2">wikel</strain>
    </source>
</reference>
<reference evidence="1 3" key="1">
    <citation type="submission" date="2008-03" db="EMBL/GenBank/DDBJ databases">
        <title>Annotation of Ixodes scapularis.</title>
        <authorList>
            <consortium name="Ixodes scapularis Genome Project Consortium"/>
            <person name="Caler E."/>
            <person name="Hannick L.I."/>
            <person name="Bidwell S."/>
            <person name="Joardar V."/>
            <person name="Thiagarajan M."/>
            <person name="Amedeo P."/>
            <person name="Galinsky K.J."/>
            <person name="Schobel S."/>
            <person name="Inman J."/>
            <person name="Hostetler J."/>
            <person name="Miller J."/>
            <person name="Hammond M."/>
            <person name="Megy K."/>
            <person name="Lawson D."/>
            <person name="Kodira C."/>
            <person name="Sutton G."/>
            <person name="Meyer J."/>
            <person name="Hill C.A."/>
            <person name="Birren B."/>
            <person name="Nene V."/>
            <person name="Collins F."/>
            <person name="Alarcon-Chaidez F."/>
            <person name="Wikel S."/>
            <person name="Strausberg R."/>
        </authorList>
    </citation>
    <scope>NUCLEOTIDE SEQUENCE [LARGE SCALE GENOMIC DNA]</scope>
    <source>
        <strain evidence="3">Wikel</strain>
        <strain evidence="1">Wikel colony</strain>
    </source>
</reference>
<evidence type="ECO:0000313" key="1">
    <source>
        <dbReference type="EMBL" id="EEC08126.1"/>
    </source>
</evidence>
<evidence type="ECO:0000313" key="2">
    <source>
        <dbReference type="EnsemblMetazoa" id="ISCW006238-PA"/>
    </source>
</evidence>
<dbReference type="EMBL" id="DS752288">
    <property type="protein sequence ID" value="EEC08126.1"/>
    <property type="molecule type" value="Genomic_DNA"/>
</dbReference>
<dbReference type="PaxDb" id="6945-B7PNF4"/>
<accession>B7PNF4</accession>
<proteinExistence type="predicted"/>
<dbReference type="VEuPathDB" id="VectorBase:ISCI006238"/>
<name>B7PNF4_IXOSC</name>
<dbReference type="EnsemblMetazoa" id="ISCW006238-RA">
    <property type="protein sequence ID" value="ISCW006238-PA"/>
    <property type="gene ID" value="ISCW006238"/>
</dbReference>
<dbReference type="Proteomes" id="UP000001555">
    <property type="component" value="Unassembled WGS sequence"/>
</dbReference>
<dbReference type="InParanoid" id="B7PNF4"/>
<keyword evidence="3" id="KW-1185">Reference proteome</keyword>
<dbReference type="HOGENOM" id="CLU_2529967_0_0_1"/>
<evidence type="ECO:0000313" key="3">
    <source>
        <dbReference type="Proteomes" id="UP000001555"/>
    </source>
</evidence>
<gene>
    <name evidence="1" type="ORF">IscW_ISCW006238</name>
</gene>
<organism>
    <name type="scientific">Ixodes scapularis</name>
    <name type="common">Black-legged tick</name>
    <name type="synonym">Deer tick</name>
    <dbReference type="NCBI Taxonomy" id="6945"/>
    <lineage>
        <taxon>Eukaryota</taxon>
        <taxon>Metazoa</taxon>
        <taxon>Ecdysozoa</taxon>
        <taxon>Arthropoda</taxon>
        <taxon>Chelicerata</taxon>
        <taxon>Arachnida</taxon>
        <taxon>Acari</taxon>
        <taxon>Parasitiformes</taxon>
        <taxon>Ixodida</taxon>
        <taxon>Ixodoidea</taxon>
        <taxon>Ixodidae</taxon>
        <taxon>Ixodinae</taxon>
        <taxon>Ixodes</taxon>
    </lineage>
</organism>
<sequence length="84" mass="9064">MGLELVQWDWTLRGGTLDDESHCPAAVAAVQGLDLLRAVGIDFTARLPSRCCGGELHGCRHCLNCGVKSGGEAAQNRSRHRFSE</sequence>